<evidence type="ECO:0000256" key="1">
    <source>
        <dbReference type="ARBA" id="ARBA00001182"/>
    </source>
</evidence>
<feature type="domain" description="Thioredoxin" evidence="8">
    <location>
        <begin position="26"/>
        <end position="74"/>
    </location>
</feature>
<sequence length="87" mass="10072">SSVCVCLCIDMSHSVLFFPRFKENRKDDIWLVVFYAPWCGHCKKLEPVWNEVAIEIRNSGSPVKVGKMDATSYSSKYVLCRHRFVVN</sequence>
<dbReference type="GO" id="GO:0009986">
    <property type="term" value="C:cell surface"/>
    <property type="evidence" value="ECO:0007669"/>
    <property type="project" value="TreeGrafter"/>
</dbReference>
<dbReference type="InterPro" id="IPR036249">
    <property type="entry name" value="Thioredoxin-like_sf"/>
</dbReference>
<keyword evidence="10" id="KW-1185">Reference proteome</keyword>
<dbReference type="InterPro" id="IPR017937">
    <property type="entry name" value="Thioredoxin_CS"/>
</dbReference>
<dbReference type="Ensembl" id="ENSCABT00000019723.1">
    <property type="protein sequence ID" value="ENSCABP00000017987.1"/>
    <property type="gene ID" value="ENSCABG00000013368.1"/>
</dbReference>
<organism evidence="9 10">
    <name type="scientific">Chelonoidis abingdonii</name>
    <name type="common">Abingdon island giant tortoise</name>
    <name type="synonym">Testudo abingdonii</name>
    <dbReference type="NCBI Taxonomy" id="106734"/>
    <lineage>
        <taxon>Eukaryota</taxon>
        <taxon>Metazoa</taxon>
        <taxon>Chordata</taxon>
        <taxon>Craniata</taxon>
        <taxon>Vertebrata</taxon>
        <taxon>Euteleostomi</taxon>
        <taxon>Archelosauria</taxon>
        <taxon>Testudinata</taxon>
        <taxon>Testudines</taxon>
        <taxon>Cryptodira</taxon>
        <taxon>Durocryptodira</taxon>
        <taxon>Testudinoidea</taxon>
        <taxon>Testudinidae</taxon>
        <taxon>Chelonoidis</taxon>
    </lineage>
</organism>
<evidence type="ECO:0000259" key="8">
    <source>
        <dbReference type="Pfam" id="PF00085"/>
    </source>
</evidence>
<evidence type="ECO:0000256" key="6">
    <source>
        <dbReference type="ARBA" id="ARBA00023136"/>
    </source>
</evidence>
<dbReference type="PANTHER" id="PTHR46426:SF1">
    <property type="entry name" value="PROTEIN DISULFIDE-ISOMERASE TMX3"/>
    <property type="match status" value="1"/>
</dbReference>
<evidence type="ECO:0000256" key="7">
    <source>
        <dbReference type="ARBA" id="ARBA00045246"/>
    </source>
</evidence>
<reference evidence="9" key="2">
    <citation type="submission" date="2025-09" db="UniProtKB">
        <authorList>
            <consortium name="Ensembl"/>
        </authorList>
    </citation>
    <scope>IDENTIFICATION</scope>
</reference>
<dbReference type="GO" id="GO:0003756">
    <property type="term" value="F:protein disulfide isomerase activity"/>
    <property type="evidence" value="ECO:0007669"/>
    <property type="project" value="UniProtKB-EC"/>
</dbReference>
<evidence type="ECO:0000256" key="3">
    <source>
        <dbReference type="ARBA" id="ARBA00012723"/>
    </source>
</evidence>
<accession>A0A8C0H3T5</accession>
<evidence type="ECO:0000313" key="10">
    <source>
        <dbReference type="Proteomes" id="UP000694404"/>
    </source>
</evidence>
<evidence type="ECO:0000313" key="9">
    <source>
        <dbReference type="Ensembl" id="ENSCABP00000017987.1"/>
    </source>
</evidence>
<keyword evidence="5" id="KW-1133">Transmembrane helix</keyword>
<comment type="catalytic activity">
    <reaction evidence="1">
        <text>Catalyzes the rearrangement of -S-S- bonds in proteins.</text>
        <dbReference type="EC" id="5.3.4.1"/>
    </reaction>
</comment>
<dbReference type="AlphaFoldDB" id="A0A8C0H3T5"/>
<dbReference type="Gene3D" id="3.40.30.10">
    <property type="entry name" value="Glutaredoxin"/>
    <property type="match status" value="1"/>
</dbReference>
<dbReference type="InterPro" id="IPR052250">
    <property type="entry name" value="PDI_TMX3"/>
</dbReference>
<name>A0A8C0H3T5_CHEAB</name>
<evidence type="ECO:0000256" key="4">
    <source>
        <dbReference type="ARBA" id="ARBA00022692"/>
    </source>
</evidence>
<dbReference type="PROSITE" id="PS00194">
    <property type="entry name" value="THIOREDOXIN_1"/>
    <property type="match status" value="1"/>
</dbReference>
<dbReference type="Pfam" id="PF00085">
    <property type="entry name" value="Thioredoxin"/>
    <property type="match status" value="1"/>
</dbReference>
<dbReference type="PANTHER" id="PTHR46426">
    <property type="entry name" value="PROTEIN DISULFIDE-ISOMERASE TMX3"/>
    <property type="match status" value="1"/>
</dbReference>
<protein>
    <recommendedName>
        <fullName evidence="3">protein disulfide-isomerase</fullName>
        <ecNumber evidence="3">5.3.4.1</ecNumber>
    </recommendedName>
</protein>
<evidence type="ECO:0000256" key="2">
    <source>
        <dbReference type="ARBA" id="ARBA00004389"/>
    </source>
</evidence>
<dbReference type="Proteomes" id="UP000694404">
    <property type="component" value="Unplaced"/>
</dbReference>
<dbReference type="InterPro" id="IPR013766">
    <property type="entry name" value="Thioredoxin_domain"/>
</dbReference>
<proteinExistence type="predicted"/>
<comment type="function">
    <text evidence="7">Probable disulfide isomerase, which participates in the folding of proteins containing disulfide bonds. May act as a dithiol oxidase. Acts as a regulator of endoplasmic reticulum-mitochondria contact sites via its ability to regulate redox signals.</text>
</comment>
<dbReference type="EC" id="5.3.4.1" evidence="3"/>
<dbReference type="GO" id="GO:0005789">
    <property type="term" value="C:endoplasmic reticulum membrane"/>
    <property type="evidence" value="ECO:0007669"/>
    <property type="project" value="UniProtKB-SubCell"/>
</dbReference>
<dbReference type="GeneTree" id="ENSGT00930000151022"/>
<keyword evidence="6" id="KW-0472">Membrane</keyword>
<comment type="subcellular location">
    <subcellularLocation>
        <location evidence="2">Endoplasmic reticulum membrane</location>
        <topology evidence="2">Single-pass membrane protein</topology>
    </subcellularLocation>
</comment>
<reference evidence="9" key="1">
    <citation type="submission" date="2025-08" db="UniProtKB">
        <authorList>
            <consortium name="Ensembl"/>
        </authorList>
    </citation>
    <scope>IDENTIFICATION</scope>
</reference>
<dbReference type="SUPFAM" id="SSF52833">
    <property type="entry name" value="Thioredoxin-like"/>
    <property type="match status" value="1"/>
</dbReference>
<evidence type="ECO:0000256" key="5">
    <source>
        <dbReference type="ARBA" id="ARBA00022989"/>
    </source>
</evidence>
<dbReference type="OMA" id="VWNEVAI"/>
<keyword evidence="4" id="KW-0812">Transmembrane</keyword>